<comment type="caution">
    <text evidence="5">The sequence shown here is derived from an EMBL/GenBank/DDBJ whole genome shotgun (WGS) entry which is preliminary data.</text>
</comment>
<dbReference type="eggNOG" id="COG1595">
    <property type="taxonomic scope" value="Bacteria"/>
</dbReference>
<dbReference type="PANTHER" id="PTHR30173:SF36">
    <property type="entry name" value="ECF RNA POLYMERASE SIGMA FACTOR SIGJ"/>
    <property type="match status" value="1"/>
</dbReference>
<dbReference type="Pfam" id="PF04542">
    <property type="entry name" value="Sigma70_r2"/>
    <property type="match status" value="1"/>
</dbReference>
<dbReference type="EMBL" id="AWFH01000008">
    <property type="protein sequence ID" value="KCZ62740.1"/>
    <property type="molecule type" value="Genomic_DNA"/>
</dbReference>
<dbReference type="InterPro" id="IPR013324">
    <property type="entry name" value="RNA_pol_sigma_r3/r4-like"/>
</dbReference>
<dbReference type="NCBIfam" id="TIGR02937">
    <property type="entry name" value="sigma70-ECF"/>
    <property type="match status" value="1"/>
</dbReference>
<dbReference type="InterPro" id="IPR036388">
    <property type="entry name" value="WH-like_DNA-bd_sf"/>
</dbReference>
<dbReference type="InterPro" id="IPR013249">
    <property type="entry name" value="RNA_pol_sigma70_r4_t2"/>
</dbReference>
<evidence type="ECO:0000313" key="6">
    <source>
        <dbReference type="Proteomes" id="UP000024547"/>
    </source>
</evidence>
<evidence type="ECO:0000259" key="2">
    <source>
        <dbReference type="Pfam" id="PF04542"/>
    </source>
</evidence>
<dbReference type="STRING" id="1280948.HY36_15335"/>
<feature type="domain" description="RNA polymerase sigma factor 70 region 4 type 2" evidence="3">
    <location>
        <begin position="108"/>
        <end position="158"/>
    </location>
</feature>
<protein>
    <submittedName>
        <fullName evidence="4">RNA polymerase sigma factor SigJ</fullName>
    </submittedName>
</protein>
<dbReference type="Proteomes" id="UP000259173">
    <property type="component" value="Unassembled WGS sequence"/>
</dbReference>
<dbReference type="SUPFAM" id="SSF88946">
    <property type="entry name" value="Sigma2 domain of RNA polymerase sigma factors"/>
    <property type="match status" value="1"/>
</dbReference>
<dbReference type="InterPro" id="IPR052704">
    <property type="entry name" value="ECF_Sigma-70_Domain"/>
</dbReference>
<dbReference type="AlphaFoldDB" id="A0A059E574"/>
<dbReference type="Gene3D" id="1.10.1740.10">
    <property type="match status" value="1"/>
</dbReference>
<evidence type="ECO:0000313" key="7">
    <source>
        <dbReference type="Proteomes" id="UP000259173"/>
    </source>
</evidence>
<reference evidence="5 6" key="1">
    <citation type="journal article" date="2014" name="Antonie Van Leeuwenhoek">
        <title>Hyphomonas beringensis sp. nov. and Hyphomonas chukchiensis sp. nov., isolated from surface seawater of the Bering Sea and Chukchi Sea.</title>
        <authorList>
            <person name="Li C."/>
            <person name="Lai Q."/>
            <person name="Li G."/>
            <person name="Dong C."/>
            <person name="Wang J."/>
            <person name="Liao Y."/>
            <person name="Shao Z."/>
        </authorList>
    </citation>
    <scope>NUCLEOTIDE SEQUENCE [LARGE SCALE GENOMIC DNA]</scope>
    <source>
        <strain evidence="5 6">22II1-22F38</strain>
    </source>
</reference>
<dbReference type="RefSeq" id="WP_035550092.1">
    <property type="nucleotide sequence ID" value="NZ_AWFH01000008.1"/>
</dbReference>
<dbReference type="PATRIC" id="fig|1280948.3.peg.1300"/>
<name>A0A059E574_9PROT</name>
<dbReference type="GO" id="GO:0003677">
    <property type="term" value="F:DNA binding"/>
    <property type="evidence" value="ECO:0007669"/>
    <property type="project" value="InterPro"/>
</dbReference>
<evidence type="ECO:0000256" key="1">
    <source>
        <dbReference type="ARBA" id="ARBA00011344"/>
    </source>
</evidence>
<evidence type="ECO:0000313" key="5">
    <source>
        <dbReference type="EMBL" id="KCZ62740.1"/>
    </source>
</evidence>
<dbReference type="InterPro" id="IPR007627">
    <property type="entry name" value="RNA_pol_sigma70_r2"/>
</dbReference>
<evidence type="ECO:0000313" key="4">
    <source>
        <dbReference type="EMBL" id="HAE92922.1"/>
    </source>
</evidence>
<dbReference type="PANTHER" id="PTHR30173">
    <property type="entry name" value="SIGMA 19 FACTOR"/>
    <property type="match status" value="1"/>
</dbReference>
<accession>A0A059E574</accession>
<dbReference type="InterPro" id="IPR013325">
    <property type="entry name" value="RNA_pol_sigma_r2"/>
</dbReference>
<dbReference type="SUPFAM" id="SSF88659">
    <property type="entry name" value="Sigma3 and sigma4 domains of RNA polymerase sigma factors"/>
    <property type="match status" value="1"/>
</dbReference>
<dbReference type="EMBL" id="DMBR01000003">
    <property type="protein sequence ID" value="HAE92922.1"/>
    <property type="molecule type" value="Genomic_DNA"/>
</dbReference>
<dbReference type="GO" id="GO:0006352">
    <property type="term" value="P:DNA-templated transcription initiation"/>
    <property type="evidence" value="ECO:0007669"/>
    <property type="project" value="InterPro"/>
</dbReference>
<evidence type="ECO:0000259" key="3">
    <source>
        <dbReference type="Pfam" id="PF08281"/>
    </source>
</evidence>
<dbReference type="Gene3D" id="1.10.10.10">
    <property type="entry name" value="Winged helix-like DNA-binding domain superfamily/Winged helix DNA-binding domain"/>
    <property type="match status" value="1"/>
</dbReference>
<gene>
    <name evidence="4" type="ORF">DCG65_00055</name>
    <name evidence="5" type="ORF">HY36_15335</name>
</gene>
<reference evidence="4 7" key="2">
    <citation type="journal article" date="2018" name="Nat. Biotechnol.">
        <title>A standardized bacterial taxonomy based on genome phylogeny substantially revises the tree of life.</title>
        <authorList>
            <person name="Parks D.H."/>
            <person name="Chuvochina M."/>
            <person name="Waite D.W."/>
            <person name="Rinke C."/>
            <person name="Skarshewski A."/>
            <person name="Chaumeil P.A."/>
            <person name="Hugenholtz P."/>
        </authorList>
    </citation>
    <scope>NUCLEOTIDE SEQUENCE [LARGE SCALE GENOMIC DNA]</scope>
    <source>
        <strain evidence="4">UBA8557</strain>
    </source>
</reference>
<dbReference type="NCBIfam" id="NF007214">
    <property type="entry name" value="PRK09636.1"/>
    <property type="match status" value="1"/>
</dbReference>
<dbReference type="InterPro" id="IPR032710">
    <property type="entry name" value="NTF2-like_dom_sf"/>
</dbReference>
<comment type="subunit">
    <text evidence="1">Interacts transiently with the RNA polymerase catalytic core formed by RpoA, RpoB, RpoC and RpoZ (2 alpha, 1 beta, 1 beta' and 1 omega subunit) to form the RNA polymerase holoenzyme that can initiate transcription.</text>
</comment>
<feature type="domain" description="RNA polymerase sigma-70 region 2" evidence="2">
    <location>
        <begin position="8"/>
        <end position="71"/>
    </location>
</feature>
<dbReference type="SUPFAM" id="SSF54427">
    <property type="entry name" value="NTF2-like"/>
    <property type="match status" value="1"/>
</dbReference>
<keyword evidence="6" id="KW-1185">Reference proteome</keyword>
<dbReference type="GO" id="GO:0016987">
    <property type="term" value="F:sigma factor activity"/>
    <property type="evidence" value="ECO:0007669"/>
    <property type="project" value="InterPro"/>
</dbReference>
<dbReference type="InterPro" id="IPR014284">
    <property type="entry name" value="RNA_pol_sigma-70_dom"/>
</dbReference>
<proteinExistence type="predicted"/>
<organism evidence="5 6">
    <name type="scientific">Hyphomonas atlantica</name>
    <dbReference type="NCBI Taxonomy" id="1280948"/>
    <lineage>
        <taxon>Bacteria</taxon>
        <taxon>Pseudomonadati</taxon>
        <taxon>Pseudomonadota</taxon>
        <taxon>Alphaproteobacteria</taxon>
        <taxon>Hyphomonadales</taxon>
        <taxon>Hyphomonadaceae</taxon>
        <taxon>Hyphomonas</taxon>
    </lineage>
</organism>
<dbReference type="Gene3D" id="3.10.450.50">
    <property type="match status" value="1"/>
</dbReference>
<dbReference type="Pfam" id="PF08281">
    <property type="entry name" value="Sigma70_r4_2"/>
    <property type="match status" value="1"/>
</dbReference>
<sequence>MSAETAIFEAERPGLTALCYRMLGERAGAEDAVQDTWLRWQRTDRTRIENPRAWLRRTAARIAIDALRSARARRETYPGPWLPEPIVESPSLTVEDRFALAQECELALLWAMERLSETERAAFILREAFDAGYDEIAAATGKSEAACRQLVSRAHKRLQETGPRFDAAPSEVADLLQRFMAAAAAQDHAAVLNLLSPDATAYTDGGRKARAALRPLHGPADIVQVLMGVMMKSMRDGEDWTMEPALANGAPALIRRLKGKVDLVLTLAPDSSGRIAWLYAMRNPDKLPNPSRD</sequence>
<dbReference type="OrthoDB" id="9794372at2"/>
<dbReference type="Proteomes" id="UP000024547">
    <property type="component" value="Unassembled WGS sequence"/>
</dbReference>